<dbReference type="RefSeq" id="WP_140452192.1">
    <property type="nucleotide sequence ID" value="NZ_VFRP01000001.1"/>
</dbReference>
<comment type="similarity">
    <text evidence="2">Belongs to the UPF0410 family.</text>
</comment>
<evidence type="ECO:0000256" key="6">
    <source>
        <dbReference type="ARBA" id="ARBA00023136"/>
    </source>
</evidence>
<organism evidence="8 9">
    <name type="scientific">Amaricoccus solimangrovi</name>
    <dbReference type="NCBI Taxonomy" id="2589815"/>
    <lineage>
        <taxon>Bacteria</taxon>
        <taxon>Pseudomonadati</taxon>
        <taxon>Pseudomonadota</taxon>
        <taxon>Alphaproteobacteria</taxon>
        <taxon>Rhodobacterales</taxon>
        <taxon>Paracoccaceae</taxon>
        <taxon>Amaricoccus</taxon>
    </lineage>
</organism>
<sequence>MQGFGWLSFLLIGLIAGWIAEQVMNRSHGLLTNLIVGVIGAYLGAFLFSLLGLGASGFIGALVVATIGAIVLLAIVGFVRGRT</sequence>
<gene>
    <name evidence="8" type="ORF">FJM51_00760</name>
</gene>
<dbReference type="Proteomes" id="UP000319255">
    <property type="component" value="Unassembled WGS sequence"/>
</dbReference>
<protein>
    <submittedName>
        <fullName evidence="8">GlsB/YeaQ/YmgE family stress response membrane protein</fullName>
    </submittedName>
</protein>
<comment type="subcellular location">
    <subcellularLocation>
        <location evidence="1">Cell membrane</location>
        <topology evidence="1">Multi-pass membrane protein</topology>
    </subcellularLocation>
</comment>
<keyword evidence="5 7" id="KW-1133">Transmembrane helix</keyword>
<name>A0A501WZ20_9RHOB</name>
<dbReference type="OrthoDB" id="9815411at2"/>
<evidence type="ECO:0000313" key="8">
    <source>
        <dbReference type="EMBL" id="TPE53614.1"/>
    </source>
</evidence>
<keyword evidence="6 7" id="KW-0472">Membrane</keyword>
<comment type="caution">
    <text evidence="8">The sequence shown here is derived from an EMBL/GenBank/DDBJ whole genome shotgun (WGS) entry which is preliminary data.</text>
</comment>
<proteinExistence type="inferred from homology"/>
<evidence type="ECO:0000256" key="5">
    <source>
        <dbReference type="ARBA" id="ARBA00022989"/>
    </source>
</evidence>
<feature type="transmembrane region" description="Helical" evidence="7">
    <location>
        <begin position="57"/>
        <end position="79"/>
    </location>
</feature>
<dbReference type="GO" id="GO:0005886">
    <property type="term" value="C:plasma membrane"/>
    <property type="evidence" value="ECO:0007669"/>
    <property type="project" value="UniProtKB-SubCell"/>
</dbReference>
<feature type="transmembrane region" description="Helical" evidence="7">
    <location>
        <begin position="6"/>
        <end position="23"/>
    </location>
</feature>
<dbReference type="InterPro" id="IPR007341">
    <property type="entry name" value="Transgly_assoc"/>
</dbReference>
<evidence type="ECO:0000256" key="3">
    <source>
        <dbReference type="ARBA" id="ARBA00022475"/>
    </source>
</evidence>
<evidence type="ECO:0000256" key="4">
    <source>
        <dbReference type="ARBA" id="ARBA00022692"/>
    </source>
</evidence>
<evidence type="ECO:0000256" key="1">
    <source>
        <dbReference type="ARBA" id="ARBA00004651"/>
    </source>
</evidence>
<dbReference type="Pfam" id="PF04226">
    <property type="entry name" value="Transgly_assoc"/>
    <property type="match status" value="1"/>
</dbReference>
<keyword evidence="3" id="KW-1003">Cell membrane</keyword>
<dbReference type="PANTHER" id="PTHR33884:SF3">
    <property type="entry name" value="UPF0410 PROTEIN YMGE"/>
    <property type="match status" value="1"/>
</dbReference>
<evidence type="ECO:0000313" key="9">
    <source>
        <dbReference type="Proteomes" id="UP000319255"/>
    </source>
</evidence>
<reference evidence="8 9" key="1">
    <citation type="submission" date="2019-06" db="EMBL/GenBank/DDBJ databases">
        <title>A novel bacterium of genus Amaricoccus, isolated from marine sediment.</title>
        <authorList>
            <person name="Huang H."/>
            <person name="Mo K."/>
            <person name="Hu Y."/>
        </authorList>
    </citation>
    <scope>NUCLEOTIDE SEQUENCE [LARGE SCALE GENOMIC DNA]</scope>
    <source>
        <strain evidence="8 9">HB172011</strain>
    </source>
</reference>
<keyword evidence="9" id="KW-1185">Reference proteome</keyword>
<accession>A0A501WZ20</accession>
<dbReference type="AlphaFoldDB" id="A0A501WZ20"/>
<evidence type="ECO:0000256" key="2">
    <source>
        <dbReference type="ARBA" id="ARBA00011006"/>
    </source>
</evidence>
<evidence type="ECO:0000256" key="7">
    <source>
        <dbReference type="SAM" id="Phobius"/>
    </source>
</evidence>
<dbReference type="PANTHER" id="PTHR33884">
    <property type="entry name" value="UPF0410 PROTEIN YMGE"/>
    <property type="match status" value="1"/>
</dbReference>
<keyword evidence="4 7" id="KW-0812">Transmembrane</keyword>
<dbReference type="EMBL" id="VFRP01000001">
    <property type="protein sequence ID" value="TPE53614.1"/>
    <property type="molecule type" value="Genomic_DNA"/>
</dbReference>
<feature type="transmembrane region" description="Helical" evidence="7">
    <location>
        <begin position="30"/>
        <end position="51"/>
    </location>
</feature>